<reference evidence="1 2" key="1">
    <citation type="submission" date="2018-03" db="EMBL/GenBank/DDBJ databases">
        <title>Aerobic endospore-forming bacteria genome sequencing and assembly.</title>
        <authorList>
            <person name="Cavalcante D.A."/>
            <person name="Driks A."/>
            <person name="Putonti C."/>
            <person name="De-Souza M.T."/>
        </authorList>
    </citation>
    <scope>NUCLEOTIDE SEQUENCE [LARGE SCALE GENOMIC DNA]</scope>
    <source>
        <strain evidence="1 2">SDF0028</strain>
    </source>
</reference>
<protein>
    <submittedName>
        <fullName evidence="1">Uncharacterized protein</fullName>
    </submittedName>
</protein>
<organism evidence="1 2">
    <name type="scientific">Paenibacillus popilliae</name>
    <name type="common">Bacillus popilliae</name>
    <dbReference type="NCBI Taxonomy" id="78057"/>
    <lineage>
        <taxon>Bacteria</taxon>
        <taxon>Bacillati</taxon>
        <taxon>Bacillota</taxon>
        <taxon>Bacilli</taxon>
        <taxon>Bacillales</taxon>
        <taxon>Paenibacillaceae</taxon>
        <taxon>Paenibacillus</taxon>
    </lineage>
</organism>
<evidence type="ECO:0000313" key="1">
    <source>
        <dbReference type="EMBL" id="TQR42115.1"/>
    </source>
</evidence>
<accession>A0ABY3AIS3</accession>
<evidence type="ECO:0000313" key="2">
    <source>
        <dbReference type="Proteomes" id="UP000316208"/>
    </source>
</evidence>
<proteinExistence type="predicted"/>
<gene>
    <name evidence="1" type="ORF">C7Y44_23505</name>
</gene>
<dbReference type="Proteomes" id="UP000316208">
    <property type="component" value="Unassembled WGS sequence"/>
</dbReference>
<name>A0ABY3AIS3_PAEPP</name>
<dbReference type="EMBL" id="SADY01000008">
    <property type="protein sequence ID" value="TQR42115.1"/>
    <property type="molecule type" value="Genomic_DNA"/>
</dbReference>
<comment type="caution">
    <text evidence="1">The sequence shown here is derived from an EMBL/GenBank/DDBJ whole genome shotgun (WGS) entry which is preliminary data.</text>
</comment>
<sequence>MQERGASPYDQARLSRTLTRLADGFGREESPYQPGTAILCRIHPMRTVAADCPLSSIRLIGSPASASCGIQRLRRNG</sequence>
<keyword evidence="2" id="KW-1185">Reference proteome</keyword>